<dbReference type="Proteomes" id="UP000024635">
    <property type="component" value="Unassembled WGS sequence"/>
</dbReference>
<sequence length="44" mass="4837">AVCQVVSGIEMSTESNSSRCADFSDVLEIRKNGQKPLLLRQNVI</sequence>
<comment type="caution">
    <text evidence="1">The sequence shown here is derived from an EMBL/GenBank/DDBJ whole genome shotgun (WGS) entry which is preliminary data.</text>
</comment>
<keyword evidence="2" id="KW-1185">Reference proteome</keyword>
<organism evidence="1 2">
    <name type="scientific">Ancylostoma ceylanicum</name>
    <dbReference type="NCBI Taxonomy" id="53326"/>
    <lineage>
        <taxon>Eukaryota</taxon>
        <taxon>Metazoa</taxon>
        <taxon>Ecdysozoa</taxon>
        <taxon>Nematoda</taxon>
        <taxon>Chromadorea</taxon>
        <taxon>Rhabditida</taxon>
        <taxon>Rhabditina</taxon>
        <taxon>Rhabditomorpha</taxon>
        <taxon>Strongyloidea</taxon>
        <taxon>Ancylostomatidae</taxon>
        <taxon>Ancylostomatinae</taxon>
        <taxon>Ancylostoma</taxon>
    </lineage>
</organism>
<name>A0A016WJC4_9BILA</name>
<reference evidence="2" key="1">
    <citation type="journal article" date="2015" name="Nat. Genet.">
        <title>The genome and transcriptome of the zoonotic hookworm Ancylostoma ceylanicum identify infection-specific gene families.</title>
        <authorList>
            <person name="Schwarz E.M."/>
            <person name="Hu Y."/>
            <person name="Antoshechkin I."/>
            <person name="Miller M.M."/>
            <person name="Sternberg P.W."/>
            <person name="Aroian R.V."/>
        </authorList>
    </citation>
    <scope>NUCLEOTIDE SEQUENCE</scope>
    <source>
        <strain evidence="2">HY135</strain>
    </source>
</reference>
<evidence type="ECO:0000313" key="1">
    <source>
        <dbReference type="EMBL" id="EYC39701.1"/>
    </source>
</evidence>
<gene>
    <name evidence="1" type="primary">Acey_s0643.g1043</name>
    <name evidence="1" type="ORF">Y032_0643g1043</name>
</gene>
<dbReference type="EMBL" id="JARK01000243">
    <property type="protein sequence ID" value="EYC39701.1"/>
    <property type="molecule type" value="Genomic_DNA"/>
</dbReference>
<proteinExistence type="predicted"/>
<evidence type="ECO:0000313" key="2">
    <source>
        <dbReference type="Proteomes" id="UP000024635"/>
    </source>
</evidence>
<protein>
    <submittedName>
        <fullName evidence="1">Uncharacterized protein</fullName>
    </submittedName>
</protein>
<accession>A0A016WJC4</accession>
<dbReference type="AlphaFoldDB" id="A0A016WJC4"/>
<feature type="non-terminal residue" evidence="1">
    <location>
        <position position="1"/>
    </location>
</feature>